<organism evidence="3 4">
    <name type="scientific">Sinomicrobium oceani</name>
    <dbReference type="NCBI Taxonomy" id="1150368"/>
    <lineage>
        <taxon>Bacteria</taxon>
        <taxon>Pseudomonadati</taxon>
        <taxon>Bacteroidota</taxon>
        <taxon>Flavobacteriia</taxon>
        <taxon>Flavobacteriales</taxon>
        <taxon>Flavobacteriaceae</taxon>
        <taxon>Sinomicrobium</taxon>
    </lineage>
</organism>
<dbReference type="Gene3D" id="2.60.120.260">
    <property type="entry name" value="Galactose-binding domain-like"/>
    <property type="match status" value="2"/>
</dbReference>
<gene>
    <name evidence="3" type="ORF">SAMN02927921_00061</name>
</gene>
<evidence type="ECO:0000313" key="4">
    <source>
        <dbReference type="Proteomes" id="UP000182248"/>
    </source>
</evidence>
<dbReference type="OrthoDB" id="5381604at2"/>
<dbReference type="RefSeq" id="WP_072315307.1">
    <property type="nucleotide sequence ID" value="NZ_FPJE01000001.1"/>
</dbReference>
<dbReference type="AlphaFoldDB" id="A0A1K1LLW3"/>
<evidence type="ECO:0000313" key="3">
    <source>
        <dbReference type="EMBL" id="SFW11839.1"/>
    </source>
</evidence>
<reference evidence="3 4" key="1">
    <citation type="submission" date="2016-11" db="EMBL/GenBank/DDBJ databases">
        <authorList>
            <person name="Jaros S."/>
            <person name="Januszkiewicz K."/>
            <person name="Wedrychowicz H."/>
        </authorList>
    </citation>
    <scope>NUCLEOTIDE SEQUENCE [LARGE SCALE GENOMIC DNA]</scope>
    <source>
        <strain evidence="3 4">CGMCC 1.12145</strain>
    </source>
</reference>
<dbReference type="SUPFAM" id="SSF49785">
    <property type="entry name" value="Galactose-binding domain-like"/>
    <property type="match status" value="1"/>
</dbReference>
<dbReference type="SUPFAM" id="SSF49299">
    <property type="entry name" value="PKD domain"/>
    <property type="match status" value="1"/>
</dbReference>
<sequence>MKAILKSYILIFSACMLLVWGCSDDDGTTRVNLSEPTDISADFLIKQDNSGEVSIYPSAKGAHSFIIDFGDGSEPSEEFVSGQGVSHIYPEGTYTIGITARNQAGATATAEKELLLSFLPPENLEVTISREQSEPFKVTVIAVADHAAAFEVYFGEKEDEAPVSFLSGESASYEYGDIGTYTIKVVALSGGSATTAYTEDIEISTPLVLPVTFEVPTVKYDFYYFGGGDGTTVALVDNPDPDQVNSSNTVGAYTKPQGSETWAGISASLNGGIDFSVTKSVAVDVYSPAAGAPVLFKMEKAGDSGTFVEFEQTTTVAGQWETLVFDLSALDEATDYSTLVLFFNFDIPGEGETYYFDNIRLAFPELPLTFEAPISYAWMNFGGAVSDIADNPDVSGINTSSKVTRLVKSAGAETWAGSNILLDKPIDFSSSTILSVKTWSPKSSITVLLKLEDSGSDYATEVSATTTKTESWEELTFDFSGIEHPEHLDVVTIFMNFDQPGEGNTYYIDDIQLKN</sequence>
<accession>A0A1K1LLW3</accession>
<feature type="chain" id="PRO_5012769305" description="PKD/Chitinase domain-containing protein" evidence="1">
    <location>
        <begin position="22"/>
        <end position="515"/>
    </location>
</feature>
<evidence type="ECO:0000256" key="1">
    <source>
        <dbReference type="SAM" id="SignalP"/>
    </source>
</evidence>
<dbReference type="EMBL" id="FPJE01000001">
    <property type="protein sequence ID" value="SFW11839.1"/>
    <property type="molecule type" value="Genomic_DNA"/>
</dbReference>
<protein>
    <recommendedName>
        <fullName evidence="2">PKD/Chitinase domain-containing protein</fullName>
    </recommendedName>
</protein>
<dbReference type="InterPro" id="IPR008979">
    <property type="entry name" value="Galactose-bd-like_sf"/>
</dbReference>
<dbReference type="Gene3D" id="2.60.40.10">
    <property type="entry name" value="Immunoglobulins"/>
    <property type="match status" value="1"/>
</dbReference>
<feature type="domain" description="PKD/Chitinase" evidence="2">
    <location>
        <begin position="40"/>
        <end position="119"/>
    </location>
</feature>
<dbReference type="InterPro" id="IPR035986">
    <property type="entry name" value="PKD_dom_sf"/>
</dbReference>
<keyword evidence="1" id="KW-0732">Signal</keyword>
<keyword evidence="4" id="KW-1185">Reference proteome</keyword>
<proteinExistence type="predicted"/>
<dbReference type="InterPro" id="IPR013783">
    <property type="entry name" value="Ig-like_fold"/>
</dbReference>
<dbReference type="SMART" id="SM00089">
    <property type="entry name" value="PKD"/>
    <property type="match status" value="2"/>
</dbReference>
<dbReference type="InterPro" id="IPR022409">
    <property type="entry name" value="PKD/Chitinase_dom"/>
</dbReference>
<evidence type="ECO:0000259" key="2">
    <source>
        <dbReference type="SMART" id="SM00089"/>
    </source>
</evidence>
<dbReference type="STRING" id="1150368.SAMN02927921_00061"/>
<dbReference type="Proteomes" id="UP000182248">
    <property type="component" value="Unassembled WGS sequence"/>
</dbReference>
<dbReference type="CDD" id="cd00146">
    <property type="entry name" value="PKD"/>
    <property type="match status" value="1"/>
</dbReference>
<feature type="signal peptide" evidence="1">
    <location>
        <begin position="1"/>
        <end position="21"/>
    </location>
</feature>
<name>A0A1K1LLW3_9FLAO</name>
<feature type="domain" description="PKD/Chitinase" evidence="2">
    <location>
        <begin position="125"/>
        <end position="206"/>
    </location>
</feature>